<proteinExistence type="inferred from homology"/>
<dbReference type="InterPro" id="IPR027417">
    <property type="entry name" value="P-loop_NTPase"/>
</dbReference>
<dbReference type="RefSeq" id="WP_091835905.1">
    <property type="nucleotide sequence ID" value="NZ_FPAA01000004.1"/>
</dbReference>
<dbReference type="PRINTS" id="PR00819">
    <property type="entry name" value="CBXCFQXSUPER"/>
</dbReference>
<dbReference type="Pfam" id="PF17866">
    <property type="entry name" value="AAA_lid_6"/>
    <property type="match status" value="1"/>
</dbReference>
<dbReference type="SMART" id="SM00382">
    <property type="entry name" value="AAA"/>
    <property type="match status" value="1"/>
</dbReference>
<dbReference type="GO" id="GO:0016887">
    <property type="term" value="F:ATP hydrolysis activity"/>
    <property type="evidence" value="ECO:0007669"/>
    <property type="project" value="InterPro"/>
</dbReference>
<dbReference type="PANTHER" id="PTHR43392:SF2">
    <property type="entry name" value="AAA-TYPE ATPASE FAMILY PROTEIN _ ANKYRIN REPEAT FAMILY PROTEIN"/>
    <property type="match status" value="1"/>
</dbReference>
<name>A0A1I6R6W1_9BACL</name>
<dbReference type="InterPro" id="IPR003959">
    <property type="entry name" value="ATPase_AAA_core"/>
</dbReference>
<dbReference type="InterPro" id="IPR041627">
    <property type="entry name" value="AAA_lid_6"/>
</dbReference>
<sequence length="328" mass="37137">MANRVITQETRRIQVVLDHSPRKKRNWDTSGQQTDPMREEEHLPLKRCLNELESLVGLSKVKSFIHEIYAWLAVSRRRTAAGLTTDSQVLHMIFEGNPGTGKTTVARIMGRMLKEMNVLEKGHLVEVERADLVGEYIGHTAQKTREHVKQALGGILFIDEAYALSRGGDKDFGKEAIDTLVKSMEDHKNGFVLILAGYPAEMERFIRSNPGLPSRFPIRLSFSDFSLNELTQIADGMVKARQYRFSVPAREKLANHLAEASRSSKDSFGNARYVRNIVEQAIRHQAVRLLDSRYISREDLMTLTSEDIRFPASTSGNSAAYSWYNGIK</sequence>
<comment type="similarity">
    <text evidence="1">Belongs to the CbxX/CfxQ family.</text>
</comment>
<keyword evidence="2" id="KW-0547">Nucleotide-binding</keyword>
<dbReference type="GO" id="GO:0005524">
    <property type="term" value="F:ATP binding"/>
    <property type="evidence" value="ECO:0007669"/>
    <property type="project" value="UniProtKB-KW"/>
</dbReference>
<evidence type="ECO:0000256" key="3">
    <source>
        <dbReference type="ARBA" id="ARBA00022840"/>
    </source>
</evidence>
<dbReference type="CDD" id="cd00009">
    <property type="entry name" value="AAA"/>
    <property type="match status" value="1"/>
</dbReference>
<evidence type="ECO:0000313" key="7">
    <source>
        <dbReference type="Proteomes" id="UP000198660"/>
    </source>
</evidence>
<dbReference type="FunFam" id="3.40.50.300:FF:000216">
    <property type="entry name" value="Type VII secretion ATPase EccA"/>
    <property type="match status" value="1"/>
</dbReference>
<dbReference type="Gene3D" id="1.10.8.60">
    <property type="match status" value="1"/>
</dbReference>
<gene>
    <name evidence="6" type="ORF">SAMN05444972_104193</name>
</gene>
<keyword evidence="7" id="KW-1185">Reference proteome</keyword>
<accession>A0A1I6R6W1</accession>
<dbReference type="InterPro" id="IPR003593">
    <property type="entry name" value="AAA+_ATPase"/>
</dbReference>
<evidence type="ECO:0000259" key="5">
    <source>
        <dbReference type="SMART" id="SM00382"/>
    </source>
</evidence>
<organism evidence="6 7">
    <name type="scientific">Marininema halotolerans</name>
    <dbReference type="NCBI Taxonomy" id="1155944"/>
    <lineage>
        <taxon>Bacteria</taxon>
        <taxon>Bacillati</taxon>
        <taxon>Bacillota</taxon>
        <taxon>Bacilli</taxon>
        <taxon>Bacillales</taxon>
        <taxon>Thermoactinomycetaceae</taxon>
        <taxon>Marininema</taxon>
    </lineage>
</organism>
<dbReference type="SUPFAM" id="SSF52540">
    <property type="entry name" value="P-loop containing nucleoside triphosphate hydrolases"/>
    <property type="match status" value="1"/>
</dbReference>
<dbReference type="InterPro" id="IPR000641">
    <property type="entry name" value="CbxX/CfxQ"/>
</dbReference>
<evidence type="ECO:0000256" key="4">
    <source>
        <dbReference type="SAM" id="MobiDB-lite"/>
    </source>
</evidence>
<feature type="region of interest" description="Disordered" evidence="4">
    <location>
        <begin position="19"/>
        <end position="40"/>
    </location>
</feature>
<evidence type="ECO:0000256" key="1">
    <source>
        <dbReference type="ARBA" id="ARBA00010378"/>
    </source>
</evidence>
<dbReference type="InterPro" id="IPR050773">
    <property type="entry name" value="CbxX/CfxQ_RuBisCO_ESX"/>
</dbReference>
<reference evidence="7" key="1">
    <citation type="submission" date="2016-10" db="EMBL/GenBank/DDBJ databases">
        <authorList>
            <person name="Varghese N."/>
            <person name="Submissions S."/>
        </authorList>
    </citation>
    <scope>NUCLEOTIDE SEQUENCE [LARGE SCALE GENOMIC DNA]</scope>
    <source>
        <strain evidence="7">DSM 45789</strain>
    </source>
</reference>
<dbReference type="PANTHER" id="PTHR43392">
    <property type="entry name" value="AAA-TYPE ATPASE FAMILY PROTEIN / ANKYRIN REPEAT FAMILY PROTEIN"/>
    <property type="match status" value="1"/>
</dbReference>
<dbReference type="Proteomes" id="UP000198660">
    <property type="component" value="Unassembled WGS sequence"/>
</dbReference>
<dbReference type="OrthoDB" id="9806903at2"/>
<dbReference type="AlphaFoldDB" id="A0A1I6R6W1"/>
<dbReference type="EMBL" id="FPAA01000004">
    <property type="protein sequence ID" value="SFS60406.1"/>
    <property type="molecule type" value="Genomic_DNA"/>
</dbReference>
<keyword evidence="3" id="KW-0067">ATP-binding</keyword>
<protein>
    <submittedName>
        <fullName evidence="6">Stage V sporulation protein K</fullName>
    </submittedName>
</protein>
<dbReference type="Pfam" id="PF00004">
    <property type="entry name" value="AAA"/>
    <property type="match status" value="1"/>
</dbReference>
<evidence type="ECO:0000256" key="2">
    <source>
        <dbReference type="ARBA" id="ARBA00022741"/>
    </source>
</evidence>
<evidence type="ECO:0000313" key="6">
    <source>
        <dbReference type="EMBL" id="SFS60406.1"/>
    </source>
</evidence>
<feature type="domain" description="AAA+ ATPase" evidence="5">
    <location>
        <begin position="88"/>
        <end position="222"/>
    </location>
</feature>
<dbReference type="Gene3D" id="3.40.50.300">
    <property type="entry name" value="P-loop containing nucleotide triphosphate hydrolases"/>
    <property type="match status" value="1"/>
</dbReference>